<dbReference type="AlphaFoldDB" id="A0A9P0A1G4"/>
<keyword evidence="4" id="KW-1185">Reference proteome</keyword>
<sequence length="575" mass="67189">MSQGTLFTIFVSACLVALVGADSDEHPETWDDYWDNHWEEFDELVETGGYVDKTPLLKWFISRRRHLALLAPPKLGRTTNQLMIRRFFEKEVMPLDANYKPTIKKPETWNETVFKDLAVCKDRAFCDDHFRKYPVIYLDFSNLNTTTELSFFHSIRYLTTYMWMDHDSLRNSKALSEKEHDKFIKYRHPRGGIEMPNDFVAAGGWLLSLWLWKHYNKTSIVLIDNFESPAECLINANETERKEKLKLLRPLQDFVVKLIIGNDHVHHSLFIGQRRIDDYLTKEMTSLVYQPLFESAELRPFYGFSEAEVQGVIKEFNRTDHTKNIMADLTKHKVPGGQTVYSAFSMHDWCKAERKKAKEKLKKEKKRRRRDIAQPSTIDRETFEEVVRSGGYVDKSLLIKHFISQRKHLAILAPRRFGKSLNMEMIRKFVEIPVDQEGRKIYDRTSGDFFAFNELAVCSDKHFCHMHYAAHPAIYLDFHDLDLTDHAGFYNSFRQLIFNLFIQHDYLKASDILEPRTSTISTTTDTRSHPCKMKTSPTDPCVLTRLLATHFNESCMVFIDNFDAPAAEMMLVAGQ</sequence>
<evidence type="ECO:0000313" key="4">
    <source>
        <dbReference type="Proteomes" id="UP001152759"/>
    </source>
</evidence>
<dbReference type="Pfam" id="PF09820">
    <property type="entry name" value="AAA-ATPase_like"/>
    <property type="match status" value="2"/>
</dbReference>
<feature type="chain" id="PRO_5040180758" description="AAA-ATPase-like domain-containing protein" evidence="1">
    <location>
        <begin position="22"/>
        <end position="575"/>
    </location>
</feature>
<evidence type="ECO:0000313" key="3">
    <source>
        <dbReference type="EMBL" id="CAH0384268.1"/>
    </source>
</evidence>
<name>A0A9P0A1G4_BEMTA</name>
<feature type="domain" description="AAA-ATPase-like" evidence="2">
    <location>
        <begin position="382"/>
        <end position="570"/>
    </location>
</feature>
<dbReference type="Proteomes" id="UP001152759">
    <property type="component" value="Chromosome 2"/>
</dbReference>
<feature type="domain" description="AAA-ATPase-like" evidence="2">
    <location>
        <begin position="40"/>
        <end position="249"/>
    </location>
</feature>
<dbReference type="PANTHER" id="PTHR34825:SF1">
    <property type="entry name" value="AAA-ATPASE-LIKE DOMAIN-CONTAINING PROTEIN"/>
    <property type="match status" value="1"/>
</dbReference>
<proteinExistence type="predicted"/>
<dbReference type="EMBL" id="OU963863">
    <property type="protein sequence ID" value="CAH0384268.1"/>
    <property type="molecule type" value="Genomic_DNA"/>
</dbReference>
<gene>
    <name evidence="3" type="ORF">BEMITA_LOCUS3622</name>
</gene>
<evidence type="ECO:0000256" key="1">
    <source>
        <dbReference type="SAM" id="SignalP"/>
    </source>
</evidence>
<dbReference type="PANTHER" id="PTHR34825">
    <property type="entry name" value="CONSERVED PROTEIN, WITH A WEAK D-GALACTARATE DEHYDRATASE/ALTRONATE HYDROLASE DOMAIN"/>
    <property type="match status" value="1"/>
</dbReference>
<organism evidence="3 4">
    <name type="scientific">Bemisia tabaci</name>
    <name type="common">Sweetpotato whitefly</name>
    <name type="synonym">Aleurodes tabaci</name>
    <dbReference type="NCBI Taxonomy" id="7038"/>
    <lineage>
        <taxon>Eukaryota</taxon>
        <taxon>Metazoa</taxon>
        <taxon>Ecdysozoa</taxon>
        <taxon>Arthropoda</taxon>
        <taxon>Hexapoda</taxon>
        <taxon>Insecta</taxon>
        <taxon>Pterygota</taxon>
        <taxon>Neoptera</taxon>
        <taxon>Paraneoptera</taxon>
        <taxon>Hemiptera</taxon>
        <taxon>Sternorrhyncha</taxon>
        <taxon>Aleyrodoidea</taxon>
        <taxon>Aleyrodidae</taxon>
        <taxon>Aleyrodinae</taxon>
        <taxon>Bemisia</taxon>
    </lineage>
</organism>
<feature type="signal peptide" evidence="1">
    <location>
        <begin position="1"/>
        <end position="21"/>
    </location>
</feature>
<keyword evidence="1" id="KW-0732">Signal</keyword>
<accession>A0A9P0A1G4</accession>
<protein>
    <recommendedName>
        <fullName evidence="2">AAA-ATPase-like domain-containing protein</fullName>
    </recommendedName>
</protein>
<evidence type="ECO:0000259" key="2">
    <source>
        <dbReference type="Pfam" id="PF09820"/>
    </source>
</evidence>
<reference evidence="3" key="1">
    <citation type="submission" date="2021-12" db="EMBL/GenBank/DDBJ databases">
        <authorList>
            <person name="King R."/>
        </authorList>
    </citation>
    <scope>NUCLEOTIDE SEQUENCE</scope>
</reference>
<dbReference type="InterPro" id="IPR018631">
    <property type="entry name" value="AAA-ATPase-like_dom"/>
</dbReference>